<dbReference type="SUPFAM" id="SSF49265">
    <property type="entry name" value="Fibronectin type III"/>
    <property type="match status" value="1"/>
</dbReference>
<dbReference type="PROSITE" id="PS50853">
    <property type="entry name" value="FN3"/>
    <property type="match status" value="1"/>
</dbReference>
<dbReference type="SMART" id="SM00060">
    <property type="entry name" value="FN3"/>
    <property type="match status" value="1"/>
</dbReference>
<dbReference type="InterPro" id="IPR013320">
    <property type="entry name" value="ConA-like_dom_sf"/>
</dbReference>
<feature type="region of interest" description="Disordered" evidence="5">
    <location>
        <begin position="959"/>
        <end position="978"/>
    </location>
</feature>
<dbReference type="Pfam" id="PF00041">
    <property type="entry name" value="fn3"/>
    <property type="match status" value="1"/>
</dbReference>
<keyword evidence="8" id="KW-1185">Reference proteome</keyword>
<evidence type="ECO:0000313" key="7">
    <source>
        <dbReference type="EMBL" id="WNQ10887.1"/>
    </source>
</evidence>
<dbReference type="Gene3D" id="2.60.120.200">
    <property type="match status" value="3"/>
</dbReference>
<evidence type="ECO:0000256" key="5">
    <source>
        <dbReference type="SAM" id="MobiDB-lite"/>
    </source>
</evidence>
<dbReference type="SUPFAM" id="SSF49899">
    <property type="entry name" value="Concanavalin A-like lectins/glucanases"/>
    <property type="match status" value="3"/>
</dbReference>
<dbReference type="SMART" id="SM00710">
    <property type="entry name" value="PbH1"/>
    <property type="match status" value="5"/>
</dbReference>
<keyword evidence="3" id="KW-1015">Disulfide bond</keyword>
<evidence type="ECO:0000256" key="1">
    <source>
        <dbReference type="ARBA" id="ARBA00004316"/>
    </source>
</evidence>
<dbReference type="SMART" id="SM00560">
    <property type="entry name" value="LamGL"/>
    <property type="match status" value="3"/>
</dbReference>
<dbReference type="InterPro" id="IPR001791">
    <property type="entry name" value="Laminin_G"/>
</dbReference>
<dbReference type="CDD" id="cd00063">
    <property type="entry name" value="FN3"/>
    <property type="match status" value="1"/>
</dbReference>
<name>A0AA96REH5_9BACL</name>
<dbReference type="SUPFAM" id="SSF51126">
    <property type="entry name" value="Pectin lyase-like"/>
    <property type="match status" value="1"/>
</dbReference>
<evidence type="ECO:0000256" key="3">
    <source>
        <dbReference type="ARBA" id="ARBA00023157"/>
    </source>
</evidence>
<dbReference type="InterPro" id="IPR006626">
    <property type="entry name" value="PbH1"/>
</dbReference>
<keyword evidence="4" id="KW-0966">Cell projection</keyword>
<organism evidence="7 8">
    <name type="scientific">Paenibacillus aurantius</name>
    <dbReference type="NCBI Taxonomy" id="2918900"/>
    <lineage>
        <taxon>Bacteria</taxon>
        <taxon>Bacillati</taxon>
        <taxon>Bacillota</taxon>
        <taxon>Bacilli</taxon>
        <taxon>Bacillales</taxon>
        <taxon>Paenibacillaceae</taxon>
        <taxon>Paenibacillus</taxon>
    </lineage>
</organism>
<sequence>MKGKKRMSIAATLLLITGMIGSFGMVQPEIAQAAPTVYYASPTGSGSTCSQASPCSLTGVQAKVRTVSASMSDDIIVNLLGGTYTLSQTLVFSPSQGDSGKNGHNIIYQANNYGTPSQEVPVLSGGQSITGWTLHDSANNIWKANVGSLETRQLYVDGVRAYRARTNSGIPGTVTKTSTGYTTTDLSLQTWANAADIEMVYHDGDGVGNWLWAEPRCPVASITGNASSTTITMAQPCFDLTKSARGGNLSLPTQIENHYKALTQSGQFYLDRAAAGAHVLYYKPRAGQNLATASVIAPRLEQLVRGDGTLTAPIHHIQFKGLTFAYGTWLGPNSSQGFPETSYNKYNNTTGPESQELAAVSFYAGQNLLFEGTTFKYLGGAGLTLDEGSRFNSVVGSEFLDISGNGIQIGNVVTTYPSAAQLVTGNEVKNNYIHDIGKEYPGAYGIWNAITQNTTVEHNVIAHLPRGGIATNYQYSNQPPSATTGNRFNYNKVFDYMNNIRDGGGFDTNGTQNGISGVEPNSTLIGNVFYDNHNNFGQIYLDIWTAGFTVKNNVAYASASLDYNTIDFWSQPCCNVIRHNFFDQDNSYKFQTASDMALGNVMNLPVSAMPASIINNAGLEPAYRHLLPPVTPPSDTQAPSAPGGVSVSAVGAGPSVTVSWGSSSDNVGVTGYEVDNGSTVLAATTGLSAVVQGLVPGSTYHLVVRARDAAGNLSGPSSEVLVTVPGTADLVGHWTMDNGSGTAVSDYSGSFNNGSLSGAAWTTGKIGGGLSFSGAGSVNVGNAQILNQDRNSFTLATWFKSTSTGSGQRMISKGHSSNTGGYFMWNNAGKIALGVGANSEAANATVVETPGGFNDGNWHHAAAVVDRRAQTVQIYVDGTPRTLTKFSGFCGTVNGTAMDISGCPFMVASSNDPFTIGSYNGGAEYYNGSLDDVRVYSRALSTSEISDVMSLTGRWKLDEGGGTSAEDDTNNRTAPASVSNAAWVGDGGKIGGRLDFNGVNSYVSMGGAGQANMGTGSFSVGLWFKTLSTGIHQRMITKGNWGNTAGYFLWHEAGKVVFSLGSNGVQGNTVLVATPGGFNDGQWHQATAVVDRAAQTIKLYIDGTARTLASGNGYCGTASGTTLNLSGCNSLNATSGDSLMLGSYNGTNEFFSGSLDEVRLYNRALTDAEVTKLSSFNGLVGQWKFEEGNTPAAAEASGNSSAAALLDTDWTAGKFGKALSFNGVKSYSVMSRPDALNMGTRSFSLAAWFRTDSTGTHKRMVSKGNWGNSNGYFLWYEGGQVSFGLGAGGSQAGAALVGTAGGYGDDNWHHVAAVVDRTAQTLQIYVDGTAQTLYPASGYCGTATGTTLNIAACTSLNGTSADPFTLGGHKGVYELFTGSLDDVRVYSRALTQTDINSILLGN</sequence>
<dbReference type="EMBL" id="CP130318">
    <property type="protein sequence ID" value="WNQ10887.1"/>
    <property type="molecule type" value="Genomic_DNA"/>
</dbReference>
<dbReference type="PANTHER" id="PTHR36453:SF1">
    <property type="entry name" value="RIGHT HANDED BETA HELIX DOMAIN-CONTAINING PROTEIN"/>
    <property type="match status" value="1"/>
</dbReference>
<dbReference type="KEGG" id="paun:MJA45_25255"/>
<feature type="domain" description="Fibronectin type-III" evidence="6">
    <location>
        <begin position="641"/>
        <end position="727"/>
    </location>
</feature>
<dbReference type="Gene3D" id="2.60.40.10">
    <property type="entry name" value="Immunoglobulins"/>
    <property type="match status" value="1"/>
</dbReference>
<keyword evidence="2" id="KW-0732">Signal</keyword>
<accession>A0AA96REH5</accession>
<dbReference type="RefSeq" id="WP_315604662.1">
    <property type="nucleotide sequence ID" value="NZ_CP130318.1"/>
</dbReference>
<proteinExistence type="predicted"/>
<dbReference type="GO" id="GO:0042995">
    <property type="term" value="C:cell projection"/>
    <property type="evidence" value="ECO:0007669"/>
    <property type="project" value="UniProtKB-SubCell"/>
</dbReference>
<gene>
    <name evidence="7" type="ORF">MJA45_25255</name>
</gene>
<dbReference type="InterPro" id="IPR036116">
    <property type="entry name" value="FN3_sf"/>
</dbReference>
<evidence type="ECO:0000256" key="4">
    <source>
        <dbReference type="ARBA" id="ARBA00023273"/>
    </source>
</evidence>
<evidence type="ECO:0000313" key="8">
    <source>
        <dbReference type="Proteomes" id="UP001305702"/>
    </source>
</evidence>
<protein>
    <submittedName>
        <fullName evidence="7">Right-handed parallel beta-helix repeat-containing protein</fullName>
    </submittedName>
</protein>
<dbReference type="Pfam" id="PF13385">
    <property type="entry name" value="Laminin_G_3"/>
    <property type="match status" value="3"/>
</dbReference>
<reference evidence="7 8" key="1">
    <citation type="submission" date="2022-02" db="EMBL/GenBank/DDBJ databases">
        <title>Paenibacillus sp. MBLB1776 Whole Genome Shotgun Sequencing.</title>
        <authorList>
            <person name="Hwang C.Y."/>
            <person name="Cho E.-S."/>
            <person name="Seo M.-J."/>
        </authorList>
    </citation>
    <scope>NUCLEOTIDE SEQUENCE [LARGE SCALE GENOMIC DNA]</scope>
    <source>
        <strain evidence="7 8">MBLB1776</strain>
    </source>
</reference>
<dbReference type="InterPro" id="IPR006558">
    <property type="entry name" value="LamG-like"/>
</dbReference>
<dbReference type="Proteomes" id="UP001305702">
    <property type="component" value="Chromosome"/>
</dbReference>
<dbReference type="InterPro" id="IPR013783">
    <property type="entry name" value="Ig-like_fold"/>
</dbReference>
<evidence type="ECO:0000256" key="2">
    <source>
        <dbReference type="ARBA" id="ARBA00022729"/>
    </source>
</evidence>
<comment type="subcellular location">
    <subcellularLocation>
        <location evidence="1">Cell projection</location>
    </subcellularLocation>
</comment>
<dbReference type="InterPro" id="IPR003961">
    <property type="entry name" value="FN3_dom"/>
</dbReference>
<dbReference type="PANTHER" id="PTHR36453">
    <property type="entry name" value="SECRETED PROTEIN-RELATED"/>
    <property type="match status" value="1"/>
</dbReference>
<dbReference type="InterPro" id="IPR011050">
    <property type="entry name" value="Pectin_lyase_fold/virulence"/>
</dbReference>
<dbReference type="SMART" id="SM00282">
    <property type="entry name" value="LamG"/>
    <property type="match status" value="3"/>
</dbReference>
<evidence type="ECO:0000259" key="6">
    <source>
        <dbReference type="PROSITE" id="PS50853"/>
    </source>
</evidence>